<dbReference type="OrthoDB" id="545330at2759"/>
<keyword evidence="3" id="KW-1185">Reference proteome</keyword>
<comment type="caution">
    <text evidence="2">The sequence shown here is derived from an EMBL/GenBank/DDBJ whole genome shotgun (WGS) entry which is preliminary data.</text>
</comment>
<dbReference type="EMBL" id="PGGS01000222">
    <property type="protein sequence ID" value="PNH06651.1"/>
    <property type="molecule type" value="Genomic_DNA"/>
</dbReference>
<sequence>MESPSEPAARGPELVEPIDAVEISDTRVEPAEKPAVRQRDIKSFFSPGAAQHPVPIRAQPLGAGDAVGNERRGGAAGPSSGQQPKRKKTAGDALRAQKRKAGVLEKPTVAAPQDKWENEGFRRAEYARLMATKQLEDNAGILSFDEVAATLKCSVCCEFAPSGAHTIFSRGGSTAIRRGTFADHLASDSQARALDARTERAQWGTAQDKAHAAAAPGMCALLRAAHSTAKNMQPVTAYVSIAETMAASSTPGVVPDGAYLSASAGRDMMGCISRVLDEELLAAVRRSPVTGIMIDESTDRSVQSHIAFYVTYLTEANDVKIRFLQMENLAAASAEAIATAVMDVLKDNDVDVKNVLSFTSDGCSVMTGCRTGVAKRLEAENAFMVAVTCVAHKLALCVSGLVKDCAELVAYDKLLGEIATYFSKSCQRLDSLKEVQAMLGEPVLVMLKKHNIRWLSRASCVERVRTCLPALLDYFEKEAKDNGTNARSIYEQISSSDFIILTAALDDIMGLVSTLSRLFQDREFSFLNVKNLIDTSVAALRVKYMWRDEPVVPTRPVRGTAAAATQRQPPLAGRGVREALKQLDEGAAEGTWRGHNVTPPTIKGRSTTRRQPLSYEQLEVSDTISSIVDQLTTDMVERFPPSSMGVLSSFDIFHPSHLAAAPDNDAAMLQYGEESFEYLVGFYAAGSFWKPHICELERCGRSNLAKLLQIMLIIQPASAEVERGFSAMNKIKDTQRASLLLPSLDVLMRIAINGPKLREFEEMLPAVLKVWNTGRRVPQRSSHATRPTRVKTHTVEGGTLDHMSGIMLPI</sequence>
<gene>
    <name evidence="2" type="ORF">TSOC_006956</name>
</gene>
<evidence type="ECO:0000256" key="1">
    <source>
        <dbReference type="SAM" id="MobiDB-lite"/>
    </source>
</evidence>
<feature type="compositionally biased region" description="Basic and acidic residues" evidence="1">
    <location>
        <begin position="24"/>
        <end position="42"/>
    </location>
</feature>
<dbReference type="InterPro" id="IPR012337">
    <property type="entry name" value="RNaseH-like_sf"/>
</dbReference>
<name>A0A2J8A2A0_9CHLO</name>
<dbReference type="PANTHER" id="PTHR46880">
    <property type="entry name" value="RAS-ASSOCIATING DOMAIN-CONTAINING PROTEIN"/>
    <property type="match status" value="1"/>
</dbReference>
<protein>
    <submittedName>
        <fullName evidence="2">Zinc finger protein</fullName>
    </submittedName>
</protein>
<feature type="region of interest" description="Disordered" evidence="1">
    <location>
        <begin position="590"/>
        <end position="610"/>
    </location>
</feature>
<dbReference type="AlphaFoldDB" id="A0A2J8A2A0"/>
<evidence type="ECO:0000313" key="2">
    <source>
        <dbReference type="EMBL" id="PNH06651.1"/>
    </source>
</evidence>
<evidence type="ECO:0000313" key="3">
    <source>
        <dbReference type="Proteomes" id="UP000236333"/>
    </source>
</evidence>
<dbReference type="SUPFAM" id="SSF53098">
    <property type="entry name" value="Ribonuclease H-like"/>
    <property type="match status" value="1"/>
</dbReference>
<dbReference type="PANTHER" id="PTHR46880:SF5">
    <property type="entry name" value="DUF4371 DOMAIN-CONTAINING PROTEIN"/>
    <property type="match status" value="1"/>
</dbReference>
<organism evidence="2 3">
    <name type="scientific">Tetrabaena socialis</name>
    <dbReference type="NCBI Taxonomy" id="47790"/>
    <lineage>
        <taxon>Eukaryota</taxon>
        <taxon>Viridiplantae</taxon>
        <taxon>Chlorophyta</taxon>
        <taxon>core chlorophytes</taxon>
        <taxon>Chlorophyceae</taxon>
        <taxon>CS clade</taxon>
        <taxon>Chlamydomonadales</taxon>
        <taxon>Tetrabaenaceae</taxon>
        <taxon>Tetrabaena</taxon>
    </lineage>
</organism>
<accession>A0A2J8A2A0</accession>
<dbReference type="Proteomes" id="UP000236333">
    <property type="component" value="Unassembled WGS sequence"/>
</dbReference>
<feature type="region of interest" description="Disordered" evidence="1">
    <location>
        <begin position="1"/>
        <end position="99"/>
    </location>
</feature>
<proteinExistence type="predicted"/>
<reference evidence="2 3" key="1">
    <citation type="journal article" date="2017" name="Mol. Biol. Evol.">
        <title>The 4-celled Tetrabaena socialis nuclear genome reveals the essential components for genetic control of cell number at the origin of multicellularity in the volvocine lineage.</title>
        <authorList>
            <person name="Featherston J."/>
            <person name="Arakaki Y."/>
            <person name="Hanschen E.R."/>
            <person name="Ferris P.J."/>
            <person name="Michod R.E."/>
            <person name="Olson B.J.S.C."/>
            <person name="Nozaki H."/>
            <person name="Durand P.M."/>
        </authorList>
    </citation>
    <scope>NUCLEOTIDE SEQUENCE [LARGE SCALE GENOMIC DNA]</scope>
    <source>
        <strain evidence="2 3">NIES-571</strain>
    </source>
</reference>